<dbReference type="Proteomes" id="UP001156601">
    <property type="component" value="Unassembled WGS sequence"/>
</dbReference>
<dbReference type="EMBL" id="BSOT01000005">
    <property type="protein sequence ID" value="GLR69434.1"/>
    <property type="molecule type" value="Genomic_DNA"/>
</dbReference>
<proteinExistence type="predicted"/>
<reference evidence="2" key="1">
    <citation type="journal article" date="2014" name="Int. J. Syst. Evol. Microbiol.">
        <title>Complete genome sequence of Corynebacterium casei LMG S-19264T (=DSM 44701T), isolated from a smear-ripened cheese.</title>
        <authorList>
            <consortium name="US DOE Joint Genome Institute (JGI-PGF)"/>
            <person name="Walter F."/>
            <person name="Albersmeier A."/>
            <person name="Kalinowski J."/>
            <person name="Ruckert C."/>
        </authorList>
    </citation>
    <scope>NUCLEOTIDE SEQUENCE</scope>
    <source>
        <strain evidence="2">NBRC 110023</strain>
    </source>
</reference>
<evidence type="ECO:0000256" key="1">
    <source>
        <dbReference type="SAM" id="SignalP"/>
    </source>
</evidence>
<reference evidence="2" key="2">
    <citation type="submission" date="2023-01" db="EMBL/GenBank/DDBJ databases">
        <title>Draft genome sequence of Agaribacter marinus strain NBRC 110023.</title>
        <authorList>
            <person name="Sun Q."/>
            <person name="Mori K."/>
        </authorList>
    </citation>
    <scope>NUCLEOTIDE SEQUENCE</scope>
    <source>
        <strain evidence="2">NBRC 110023</strain>
    </source>
</reference>
<organism evidence="2 3">
    <name type="scientific">Agaribacter marinus</name>
    <dbReference type="NCBI Taxonomy" id="1431249"/>
    <lineage>
        <taxon>Bacteria</taxon>
        <taxon>Pseudomonadati</taxon>
        <taxon>Pseudomonadota</taxon>
        <taxon>Gammaproteobacteria</taxon>
        <taxon>Alteromonadales</taxon>
        <taxon>Alteromonadaceae</taxon>
        <taxon>Agaribacter</taxon>
    </lineage>
</organism>
<evidence type="ECO:0000313" key="2">
    <source>
        <dbReference type="EMBL" id="GLR69434.1"/>
    </source>
</evidence>
<protein>
    <submittedName>
        <fullName evidence="2">Uncharacterized protein</fullName>
    </submittedName>
</protein>
<keyword evidence="3" id="KW-1185">Reference proteome</keyword>
<dbReference type="AlphaFoldDB" id="A0AA37SVG8"/>
<accession>A0AA37SVG8</accession>
<evidence type="ECO:0000313" key="3">
    <source>
        <dbReference type="Proteomes" id="UP001156601"/>
    </source>
</evidence>
<name>A0AA37SVG8_9ALTE</name>
<dbReference type="RefSeq" id="WP_284215766.1">
    <property type="nucleotide sequence ID" value="NZ_BSOT01000005.1"/>
</dbReference>
<comment type="caution">
    <text evidence="2">The sequence shown here is derived from an EMBL/GenBank/DDBJ whole genome shotgun (WGS) entry which is preliminary data.</text>
</comment>
<feature type="signal peptide" evidence="1">
    <location>
        <begin position="1"/>
        <end position="22"/>
    </location>
</feature>
<feature type="chain" id="PRO_5041303782" evidence="1">
    <location>
        <begin position="23"/>
        <end position="410"/>
    </location>
</feature>
<sequence length="410" mass="45435">MKVIVKPFFLLCIAFFSNTSGATDLMNISDFPDWFTEGLARETNIKKSSTLKIKELEVNSKVLGKYTLAEKSDNFWYYTIDINTASPAECYVFTDYDGPASSLHSILEHSLTGVETLNDKKLSNKSTFSLNTGIVKNSPYLSLDIMYLLGEGEQRTTGILKGLVSESNDVLRMCIHNEIGYRESFFKVFESFVDAMNSQAPTSFFEATYALLVNNIPMGYMQETYSIDADGDIETKNRTSLLVPVDASSISRNDTSGLSWSKPDGSLINATEYTIENGNMSSQFSLQYADDAWQVEGQLQGKTITKTLEHDGWFLSGFGSYLALAELKGGDDTSANYHMWAPTADPTSALPVTLRQLSDNPEANFEVDMGPIVMQFLANKDNVFQKGTIQQGPITMKMSLLHSKGQPTLP</sequence>
<keyword evidence="1" id="KW-0732">Signal</keyword>
<gene>
    <name evidence="2" type="ORF">GCM10007852_03420</name>
</gene>